<evidence type="ECO:0000256" key="10">
    <source>
        <dbReference type="ARBA" id="ARBA00023136"/>
    </source>
</evidence>
<dbReference type="PANTHER" id="PTHR11819">
    <property type="entry name" value="SOLUTE CARRIER FAMILY 5"/>
    <property type="match status" value="1"/>
</dbReference>
<sequence>GAADSQAAHLIPLQQLRVADLVVITAYFSLNIAVGIWVGMVNRNTGSGCFLAGRDRAWWPMGASLFASSEGSRLFNGLTGTSAVTGFRWKVTYALLALAWVFISMVTMPGIRMYLSDRMLLLSICTKTPVSNWPVLGALSVQVCLGWDLSLSTILMLMVAGLYTIAGRVLSVCWPQMVLLWLNSSTHTPAFTLLLSRSMHLFRDPVSGALPWTGMTFGLSIIATCYWCIDQVIIQWSISAKSLSHTKAGCILGSHLRMLPLLVITMPGMISRVLYPDTMACVDPKECTHICGAAVGCSDIICPKLVMELMPRGLHDPMIAVMMAVITSSLTSTFNSSSILITMGIRRKLRPGAGEQELLLMLKALTWLTLARDPLKLSMDGTSHGSHAGECVLGVSGRGGIFSAPHSLPVMGSMDALCLSFPIVLFPAGDIPYNHCVPVPGSCSATPDSHQPSKAVGPPSMVLKSITEPPFWSCICSINAITLMCVNVFFYAHFA</sequence>
<dbReference type="InterPro" id="IPR038377">
    <property type="entry name" value="Na/Glc_symporter_sf"/>
</dbReference>
<evidence type="ECO:0000256" key="9">
    <source>
        <dbReference type="ARBA" id="ARBA00023065"/>
    </source>
</evidence>
<organism evidence="14 15">
    <name type="scientific">Melopsittacus undulatus</name>
    <name type="common">Budgerigar</name>
    <name type="synonym">Psittacus undulatus</name>
    <dbReference type="NCBI Taxonomy" id="13146"/>
    <lineage>
        <taxon>Eukaryota</taxon>
        <taxon>Metazoa</taxon>
        <taxon>Chordata</taxon>
        <taxon>Craniata</taxon>
        <taxon>Vertebrata</taxon>
        <taxon>Euteleostomi</taxon>
        <taxon>Archelosauria</taxon>
        <taxon>Archosauria</taxon>
        <taxon>Dinosauria</taxon>
        <taxon>Saurischia</taxon>
        <taxon>Theropoda</taxon>
        <taxon>Coelurosauria</taxon>
        <taxon>Aves</taxon>
        <taxon>Neognathae</taxon>
        <taxon>Neoaves</taxon>
        <taxon>Telluraves</taxon>
        <taxon>Australaves</taxon>
        <taxon>Psittaciformes</taxon>
        <taxon>Psittaculidae</taxon>
        <taxon>Melopsittacus</taxon>
    </lineage>
</organism>
<name>A0A8C6NF31_MELUD</name>
<dbReference type="Pfam" id="PF00474">
    <property type="entry name" value="SSF"/>
    <property type="match status" value="2"/>
</dbReference>
<keyword evidence="10" id="KW-0472">Membrane</keyword>
<evidence type="ECO:0000256" key="4">
    <source>
        <dbReference type="ARBA" id="ARBA00022475"/>
    </source>
</evidence>
<evidence type="ECO:0000256" key="8">
    <source>
        <dbReference type="ARBA" id="ARBA00023053"/>
    </source>
</evidence>
<keyword evidence="7" id="KW-1133">Transmembrane helix</keyword>
<dbReference type="AlphaFoldDB" id="A0A8C6NF31"/>
<keyword evidence="11" id="KW-0325">Glycoprotein</keyword>
<comment type="subcellular location">
    <subcellularLocation>
        <location evidence="1">Apical cell membrane</location>
        <topology evidence="1">Multi-pass membrane protein</topology>
    </subcellularLocation>
</comment>
<keyword evidence="4" id="KW-1003">Cell membrane</keyword>
<evidence type="ECO:0000256" key="5">
    <source>
        <dbReference type="ARBA" id="ARBA00022597"/>
    </source>
</evidence>
<evidence type="ECO:0000313" key="14">
    <source>
        <dbReference type="Ensembl" id="ENSMUNP00000019114.2"/>
    </source>
</evidence>
<dbReference type="PROSITE" id="PS50283">
    <property type="entry name" value="NA_SOLUT_SYMP_3"/>
    <property type="match status" value="1"/>
</dbReference>
<dbReference type="InterPro" id="IPR001734">
    <property type="entry name" value="Na/solute_symporter"/>
</dbReference>
<keyword evidence="9" id="KW-0406">Ion transport</keyword>
<dbReference type="InterPro" id="IPR017896">
    <property type="entry name" value="4Fe4S_Fe-S-bd"/>
</dbReference>
<keyword evidence="8" id="KW-0915">Sodium</keyword>
<evidence type="ECO:0000256" key="3">
    <source>
        <dbReference type="ARBA" id="ARBA00022448"/>
    </source>
</evidence>
<reference evidence="14" key="2">
    <citation type="submission" date="2025-08" db="UniProtKB">
        <authorList>
            <consortium name="Ensembl"/>
        </authorList>
    </citation>
    <scope>IDENTIFICATION</scope>
</reference>
<dbReference type="Gene3D" id="1.20.1730.10">
    <property type="entry name" value="Sodium/glucose cotransporter"/>
    <property type="match status" value="1"/>
</dbReference>
<comment type="similarity">
    <text evidence="2 13">Belongs to the sodium:solute symporter (SSF) (TC 2.A.21) family.</text>
</comment>
<evidence type="ECO:0000256" key="13">
    <source>
        <dbReference type="RuleBase" id="RU362091"/>
    </source>
</evidence>
<dbReference type="GO" id="GO:0005412">
    <property type="term" value="F:D-glucose:sodium symporter activity"/>
    <property type="evidence" value="ECO:0007669"/>
    <property type="project" value="TreeGrafter"/>
</dbReference>
<evidence type="ECO:0000313" key="15">
    <source>
        <dbReference type="Proteomes" id="UP000694405"/>
    </source>
</evidence>
<dbReference type="PANTHER" id="PTHR11819:SF128">
    <property type="entry name" value="SODIUM_MANNOSE COTRANSPORTER SLC5A10"/>
    <property type="match status" value="1"/>
</dbReference>
<evidence type="ECO:0000256" key="2">
    <source>
        <dbReference type="ARBA" id="ARBA00006434"/>
    </source>
</evidence>
<dbReference type="Ensembl" id="ENSMUNT00000021930.2">
    <property type="protein sequence ID" value="ENSMUNP00000019114.2"/>
    <property type="gene ID" value="ENSMUNG00000014618.2"/>
</dbReference>
<keyword evidence="15" id="KW-1185">Reference proteome</keyword>
<keyword evidence="6" id="KW-0812">Transmembrane</keyword>
<dbReference type="Proteomes" id="UP000694405">
    <property type="component" value="Chromosome 8"/>
</dbReference>
<evidence type="ECO:0000256" key="7">
    <source>
        <dbReference type="ARBA" id="ARBA00022989"/>
    </source>
</evidence>
<dbReference type="PROSITE" id="PS51379">
    <property type="entry name" value="4FE4S_FER_2"/>
    <property type="match status" value="1"/>
</dbReference>
<reference evidence="14" key="1">
    <citation type="submission" date="2020-03" db="EMBL/GenBank/DDBJ databases">
        <title>Melopsittacus undulatus (budgerigar) genome, bMelUnd1, maternal haplotype with Z.</title>
        <authorList>
            <person name="Gedman G."/>
            <person name="Mountcastle J."/>
            <person name="Haase B."/>
            <person name="Formenti G."/>
            <person name="Wright T."/>
            <person name="Apodaca J."/>
            <person name="Pelan S."/>
            <person name="Chow W."/>
            <person name="Rhie A."/>
            <person name="Howe K."/>
            <person name="Fedrigo O."/>
            <person name="Jarvis E.D."/>
        </authorList>
    </citation>
    <scope>NUCLEOTIDE SEQUENCE [LARGE SCALE GENOMIC DNA]</scope>
</reference>
<evidence type="ECO:0000256" key="11">
    <source>
        <dbReference type="ARBA" id="ARBA00023180"/>
    </source>
</evidence>
<protein>
    <submittedName>
        <fullName evidence="14">Uncharacterized protein</fullName>
    </submittedName>
</protein>
<accession>A0A8C6NF31</accession>
<reference evidence="14" key="3">
    <citation type="submission" date="2025-09" db="UniProtKB">
        <authorList>
            <consortium name="Ensembl"/>
        </authorList>
    </citation>
    <scope>IDENTIFICATION</scope>
</reference>
<proteinExistence type="inferred from homology"/>
<accession>A0A8V5H694</accession>
<keyword evidence="3" id="KW-0813">Transport</keyword>
<dbReference type="GO" id="GO:0016324">
    <property type="term" value="C:apical plasma membrane"/>
    <property type="evidence" value="ECO:0007669"/>
    <property type="project" value="UniProtKB-SubCell"/>
</dbReference>
<evidence type="ECO:0000256" key="12">
    <source>
        <dbReference type="ARBA" id="ARBA00023201"/>
    </source>
</evidence>
<evidence type="ECO:0000256" key="1">
    <source>
        <dbReference type="ARBA" id="ARBA00004424"/>
    </source>
</evidence>
<keyword evidence="12" id="KW-0739">Sodium transport</keyword>
<keyword evidence="5" id="KW-0762">Sugar transport</keyword>
<evidence type="ECO:0000256" key="6">
    <source>
        <dbReference type="ARBA" id="ARBA00022692"/>
    </source>
</evidence>